<evidence type="ECO:0000256" key="2">
    <source>
        <dbReference type="ARBA" id="ARBA00007524"/>
    </source>
</evidence>
<keyword evidence="4 6" id="KW-1133">Transmembrane helix</keyword>
<dbReference type="InterPro" id="IPR038330">
    <property type="entry name" value="TspO/MBR-related_sf"/>
</dbReference>
<dbReference type="RefSeq" id="WP_153420283.1">
    <property type="nucleotide sequence ID" value="NZ_WFLM01000003.1"/>
</dbReference>
<keyword evidence="3 6" id="KW-0812">Transmembrane</keyword>
<dbReference type="AlphaFoldDB" id="A0A6N6VTK8"/>
<evidence type="ECO:0000256" key="6">
    <source>
        <dbReference type="SAM" id="Phobius"/>
    </source>
</evidence>
<comment type="caution">
    <text evidence="7">The sequence shown here is derived from an EMBL/GenBank/DDBJ whole genome shotgun (WGS) entry which is preliminary data.</text>
</comment>
<gene>
    <name evidence="7" type="ORF">GCL60_08495</name>
</gene>
<feature type="transmembrane region" description="Helical" evidence="6">
    <location>
        <begin position="109"/>
        <end position="126"/>
    </location>
</feature>
<keyword evidence="8" id="KW-1185">Reference proteome</keyword>
<dbReference type="Proteomes" id="UP000437748">
    <property type="component" value="Unassembled WGS sequence"/>
</dbReference>
<feature type="transmembrane region" description="Helical" evidence="6">
    <location>
        <begin position="54"/>
        <end position="76"/>
    </location>
</feature>
<reference evidence="7 8" key="1">
    <citation type="submission" date="2019-10" db="EMBL/GenBank/DDBJ databases">
        <title>New species of Slilvanegrellaceae.</title>
        <authorList>
            <person name="Pitt A."/>
            <person name="Hahn M.W."/>
        </authorList>
    </citation>
    <scope>NUCLEOTIDE SEQUENCE [LARGE SCALE GENOMIC DNA]</scope>
    <source>
        <strain evidence="7 8">SP-Ram-0.45-NSY-1</strain>
    </source>
</reference>
<proteinExistence type="inferred from homology"/>
<feature type="transmembrane region" description="Helical" evidence="6">
    <location>
        <begin position="138"/>
        <end position="155"/>
    </location>
</feature>
<evidence type="ECO:0000256" key="5">
    <source>
        <dbReference type="ARBA" id="ARBA00023136"/>
    </source>
</evidence>
<protein>
    <recommendedName>
        <fullName evidence="9">Tryptophan-rich sensory protein</fullName>
    </recommendedName>
</protein>
<accession>A0A6N6VTK8</accession>
<dbReference type="Pfam" id="PF03073">
    <property type="entry name" value="TspO_MBR"/>
    <property type="match status" value="1"/>
</dbReference>
<evidence type="ECO:0008006" key="9">
    <source>
        <dbReference type="Google" id="ProtNLM"/>
    </source>
</evidence>
<sequence>MKLFKIQGNKKGLIKLFISTALIVIFVNSIIFIFNFRNSNTNLGIVRSPFLPAPYIIGTVWLFLILCMSFSQWILIKKNTHKNKLFLIPILFIICILYPFYTQKFNNESISLIANLVVISYSSFISGKIYNISKISSFLIFLTAIWVAFATYATNLKF</sequence>
<name>A0A6N6VTK8_9BACT</name>
<keyword evidence="5 6" id="KW-0472">Membrane</keyword>
<evidence type="ECO:0000256" key="3">
    <source>
        <dbReference type="ARBA" id="ARBA00022692"/>
    </source>
</evidence>
<organism evidence="7 8">
    <name type="scientific">Silvanigrella paludirubra</name>
    <dbReference type="NCBI Taxonomy" id="2499159"/>
    <lineage>
        <taxon>Bacteria</taxon>
        <taxon>Pseudomonadati</taxon>
        <taxon>Bdellovibrionota</taxon>
        <taxon>Oligoflexia</taxon>
        <taxon>Silvanigrellales</taxon>
        <taxon>Silvanigrellaceae</taxon>
        <taxon>Silvanigrella</taxon>
    </lineage>
</organism>
<evidence type="ECO:0000256" key="4">
    <source>
        <dbReference type="ARBA" id="ARBA00022989"/>
    </source>
</evidence>
<feature type="transmembrane region" description="Helical" evidence="6">
    <location>
        <begin position="85"/>
        <end position="103"/>
    </location>
</feature>
<dbReference type="EMBL" id="WFLM01000003">
    <property type="protein sequence ID" value="KAB8038886.1"/>
    <property type="molecule type" value="Genomic_DNA"/>
</dbReference>
<comment type="similarity">
    <text evidence="2">Belongs to the TspO/BZRP family.</text>
</comment>
<dbReference type="GO" id="GO:0016020">
    <property type="term" value="C:membrane"/>
    <property type="evidence" value="ECO:0007669"/>
    <property type="project" value="UniProtKB-SubCell"/>
</dbReference>
<dbReference type="Gene3D" id="1.20.1260.100">
    <property type="entry name" value="TspO/MBR protein"/>
    <property type="match status" value="1"/>
</dbReference>
<evidence type="ECO:0000313" key="7">
    <source>
        <dbReference type="EMBL" id="KAB8038886.1"/>
    </source>
</evidence>
<evidence type="ECO:0000256" key="1">
    <source>
        <dbReference type="ARBA" id="ARBA00004141"/>
    </source>
</evidence>
<dbReference type="InterPro" id="IPR004307">
    <property type="entry name" value="TspO_MBR"/>
</dbReference>
<comment type="subcellular location">
    <subcellularLocation>
        <location evidence="1">Membrane</location>
        <topology evidence="1">Multi-pass membrane protein</topology>
    </subcellularLocation>
</comment>
<feature type="transmembrane region" description="Helical" evidence="6">
    <location>
        <begin position="12"/>
        <end position="34"/>
    </location>
</feature>
<evidence type="ECO:0000313" key="8">
    <source>
        <dbReference type="Proteomes" id="UP000437748"/>
    </source>
</evidence>